<name>A0AAV2R292_MEGNR</name>
<dbReference type="PANTHER" id="PTHR11571">
    <property type="entry name" value="GLUTATHIONE S-TRANSFERASE"/>
    <property type="match status" value="1"/>
</dbReference>
<dbReference type="Proteomes" id="UP001497623">
    <property type="component" value="Unassembled WGS sequence"/>
</dbReference>
<dbReference type="SUPFAM" id="SSF47616">
    <property type="entry name" value="GST C-terminal domain-like"/>
    <property type="match status" value="1"/>
</dbReference>
<dbReference type="EC" id="2.5.1.18" evidence="3"/>
<keyword evidence="4" id="KW-0808">Transferase</keyword>
<dbReference type="InterPro" id="IPR004046">
    <property type="entry name" value="GST_C"/>
</dbReference>
<reference evidence="8 9" key="1">
    <citation type="submission" date="2024-05" db="EMBL/GenBank/DDBJ databases">
        <authorList>
            <person name="Wallberg A."/>
        </authorList>
    </citation>
    <scope>NUCLEOTIDE SEQUENCE [LARGE SCALE GENOMIC DNA]</scope>
</reference>
<evidence type="ECO:0000256" key="3">
    <source>
        <dbReference type="ARBA" id="ARBA00012452"/>
    </source>
</evidence>
<dbReference type="AlphaFoldDB" id="A0AAV2R292"/>
<dbReference type="InterPro" id="IPR036249">
    <property type="entry name" value="Thioredoxin-like_sf"/>
</dbReference>
<dbReference type="PROSITE" id="PS50405">
    <property type="entry name" value="GST_CTER"/>
    <property type="match status" value="1"/>
</dbReference>
<dbReference type="Pfam" id="PF14497">
    <property type="entry name" value="GST_C_3"/>
    <property type="match status" value="1"/>
</dbReference>
<proteinExistence type="inferred from homology"/>
<dbReference type="PANTHER" id="PTHR11571:SF222">
    <property type="entry name" value="GLUTATHIONE TRANSFERASE"/>
    <property type="match status" value="1"/>
</dbReference>
<dbReference type="CDD" id="cd03075">
    <property type="entry name" value="GST_N_Mu"/>
    <property type="match status" value="1"/>
</dbReference>
<dbReference type="FunFam" id="1.20.1050.10:FF:000003">
    <property type="entry name" value="Glutathione S-transferase 2"/>
    <property type="match status" value="1"/>
</dbReference>
<sequence length="220" mass="25907">MSTPTLYYWDIRGLGQHIRLLLEYTGTEFQDTHPKNWSGDKFKLGLDFPNLPYYVDGDVKLTQSNAIMRHIARKHNMCGKTDKERDQCDMVEGFAMDMRMDWGFMCYVNHMKDNYDLDKEKSQYLKDKLPVKLKQLSEFLGEREWFIGESVTYVDPIIYELLSINLVLSNTCLKDFKNLQNFHDRFEALEPIKGYMASDRYKKRSINSPVAAMLGKIREL</sequence>
<dbReference type="SFLD" id="SFLDG00363">
    <property type="entry name" value="AMPS_(cytGST):_Alpha-__Mu-__Pi"/>
    <property type="match status" value="1"/>
</dbReference>
<dbReference type="GO" id="GO:0006749">
    <property type="term" value="P:glutathione metabolic process"/>
    <property type="evidence" value="ECO:0007669"/>
    <property type="project" value="TreeGrafter"/>
</dbReference>
<organism evidence="8 9">
    <name type="scientific">Meganyctiphanes norvegica</name>
    <name type="common">Northern krill</name>
    <name type="synonym">Thysanopoda norvegica</name>
    <dbReference type="NCBI Taxonomy" id="48144"/>
    <lineage>
        <taxon>Eukaryota</taxon>
        <taxon>Metazoa</taxon>
        <taxon>Ecdysozoa</taxon>
        <taxon>Arthropoda</taxon>
        <taxon>Crustacea</taxon>
        <taxon>Multicrustacea</taxon>
        <taxon>Malacostraca</taxon>
        <taxon>Eumalacostraca</taxon>
        <taxon>Eucarida</taxon>
        <taxon>Euphausiacea</taxon>
        <taxon>Euphausiidae</taxon>
        <taxon>Meganyctiphanes</taxon>
    </lineage>
</organism>
<gene>
    <name evidence="8" type="ORF">MNOR_LOCUS18600</name>
</gene>
<comment type="catalytic activity">
    <reaction evidence="5">
        <text>RX + glutathione = an S-substituted glutathione + a halide anion + H(+)</text>
        <dbReference type="Rhea" id="RHEA:16437"/>
        <dbReference type="ChEBI" id="CHEBI:15378"/>
        <dbReference type="ChEBI" id="CHEBI:16042"/>
        <dbReference type="ChEBI" id="CHEBI:17792"/>
        <dbReference type="ChEBI" id="CHEBI:57925"/>
        <dbReference type="ChEBI" id="CHEBI:90779"/>
        <dbReference type="EC" id="2.5.1.18"/>
    </reaction>
</comment>
<dbReference type="InterPro" id="IPR036282">
    <property type="entry name" value="Glutathione-S-Trfase_C_sf"/>
</dbReference>
<feature type="non-terminal residue" evidence="8">
    <location>
        <position position="220"/>
    </location>
</feature>
<comment type="caution">
    <text evidence="8">The sequence shown here is derived from an EMBL/GenBank/DDBJ whole genome shotgun (WGS) entry which is preliminary data.</text>
</comment>
<evidence type="ECO:0000256" key="1">
    <source>
        <dbReference type="ARBA" id="ARBA00003701"/>
    </source>
</evidence>
<dbReference type="InterPro" id="IPR040079">
    <property type="entry name" value="Glutathione_S-Trfase"/>
</dbReference>
<dbReference type="EMBL" id="CAXKWB010013388">
    <property type="protein sequence ID" value="CAL4107542.1"/>
    <property type="molecule type" value="Genomic_DNA"/>
</dbReference>
<dbReference type="Pfam" id="PF02798">
    <property type="entry name" value="GST_N"/>
    <property type="match status" value="1"/>
</dbReference>
<evidence type="ECO:0000313" key="8">
    <source>
        <dbReference type="EMBL" id="CAL4107542.1"/>
    </source>
</evidence>
<dbReference type="SFLD" id="SFLDG01205">
    <property type="entry name" value="AMPS.1"/>
    <property type="match status" value="1"/>
</dbReference>
<accession>A0AAV2R292</accession>
<dbReference type="PROSITE" id="PS50404">
    <property type="entry name" value="GST_NTER"/>
    <property type="match status" value="1"/>
</dbReference>
<comment type="similarity">
    <text evidence="2">Belongs to the GST superfamily. Mu family.</text>
</comment>
<evidence type="ECO:0000256" key="4">
    <source>
        <dbReference type="ARBA" id="ARBA00022679"/>
    </source>
</evidence>
<dbReference type="Gene3D" id="1.20.1050.130">
    <property type="match status" value="1"/>
</dbReference>
<feature type="domain" description="GST N-terminal" evidence="6">
    <location>
        <begin position="2"/>
        <end position="79"/>
    </location>
</feature>
<protein>
    <recommendedName>
        <fullName evidence="3">glutathione transferase</fullName>
        <ecNumber evidence="3">2.5.1.18</ecNumber>
    </recommendedName>
</protein>
<evidence type="ECO:0000256" key="5">
    <source>
        <dbReference type="ARBA" id="ARBA00047960"/>
    </source>
</evidence>
<dbReference type="SUPFAM" id="SSF52833">
    <property type="entry name" value="Thioredoxin-like"/>
    <property type="match status" value="1"/>
</dbReference>
<dbReference type="InterPro" id="IPR004045">
    <property type="entry name" value="Glutathione_S-Trfase_N"/>
</dbReference>
<evidence type="ECO:0000259" key="7">
    <source>
        <dbReference type="PROSITE" id="PS50405"/>
    </source>
</evidence>
<comment type="function">
    <text evidence="1">Conjugation of reduced glutathione to a wide number of exogenous and endogenous hydrophobic electrophiles.</text>
</comment>
<dbReference type="InterPro" id="IPR050213">
    <property type="entry name" value="GST_superfamily"/>
</dbReference>
<dbReference type="GO" id="GO:0004364">
    <property type="term" value="F:glutathione transferase activity"/>
    <property type="evidence" value="ECO:0007669"/>
    <property type="project" value="UniProtKB-EC"/>
</dbReference>
<feature type="domain" description="GST C-terminal" evidence="7">
    <location>
        <begin position="81"/>
        <end position="210"/>
    </location>
</feature>
<dbReference type="InterPro" id="IPR010987">
    <property type="entry name" value="Glutathione-S-Trfase_C-like"/>
</dbReference>
<evidence type="ECO:0000256" key="2">
    <source>
        <dbReference type="ARBA" id="ARBA00005861"/>
    </source>
</evidence>
<evidence type="ECO:0000313" key="9">
    <source>
        <dbReference type="Proteomes" id="UP001497623"/>
    </source>
</evidence>
<dbReference type="SFLD" id="SFLDS00019">
    <property type="entry name" value="Glutathione_Transferase_(cytos"/>
    <property type="match status" value="1"/>
</dbReference>
<evidence type="ECO:0000259" key="6">
    <source>
        <dbReference type="PROSITE" id="PS50404"/>
    </source>
</evidence>
<keyword evidence="9" id="KW-1185">Reference proteome</keyword>